<gene>
    <name evidence="4" type="ORF">EII21_09450</name>
</gene>
<proteinExistence type="predicted"/>
<dbReference type="AlphaFoldDB" id="A0A3P2A1G1"/>
<evidence type="ECO:0000313" key="5">
    <source>
        <dbReference type="Proteomes" id="UP000269923"/>
    </source>
</evidence>
<organism evidence="4 5">
    <name type="scientific">Conchiformibius steedae</name>
    <dbReference type="NCBI Taxonomy" id="153493"/>
    <lineage>
        <taxon>Bacteria</taxon>
        <taxon>Pseudomonadati</taxon>
        <taxon>Pseudomonadota</taxon>
        <taxon>Betaproteobacteria</taxon>
        <taxon>Neisseriales</taxon>
        <taxon>Neisseriaceae</taxon>
        <taxon>Conchiformibius</taxon>
    </lineage>
</organism>
<keyword evidence="2" id="KW-0547">Nucleotide-binding</keyword>
<comment type="caution">
    <text evidence="4">The sequence shown here is derived from an EMBL/GenBank/DDBJ whole genome shotgun (WGS) entry which is preliminary data.</text>
</comment>
<dbReference type="Proteomes" id="UP000269923">
    <property type="component" value="Unassembled WGS sequence"/>
</dbReference>
<dbReference type="InterPro" id="IPR036597">
    <property type="entry name" value="Fido-like_dom_sf"/>
</dbReference>
<feature type="active site" evidence="1">
    <location>
        <position position="19"/>
    </location>
</feature>
<dbReference type="SUPFAM" id="SSF140931">
    <property type="entry name" value="Fic-like"/>
    <property type="match status" value="1"/>
</dbReference>
<sequence length="119" mass="13843">MMHPVELAAEMHERLVTIHPFIDGNGRTARLVMNLILLRNGYPITILDSENDKRLAYYDSLELAQTGKDSNKIQFKLFIANNVKHWLFVYLNLLAPNGNPDVQHKGYYFFKRIETLIQP</sequence>
<dbReference type="PROSITE" id="PS51459">
    <property type="entry name" value="FIDO"/>
    <property type="match status" value="1"/>
</dbReference>
<dbReference type="InterPro" id="IPR040198">
    <property type="entry name" value="Fido_containing"/>
</dbReference>
<dbReference type="OrthoDB" id="9813719at2"/>
<evidence type="ECO:0000256" key="1">
    <source>
        <dbReference type="PIRSR" id="PIRSR640198-1"/>
    </source>
</evidence>
<keyword evidence="2" id="KW-0067">ATP-binding</keyword>
<evidence type="ECO:0000313" key="4">
    <source>
        <dbReference type="EMBL" id="RRD89237.1"/>
    </source>
</evidence>
<dbReference type="InterPro" id="IPR003812">
    <property type="entry name" value="Fido"/>
</dbReference>
<name>A0A3P2A1G1_9NEIS</name>
<protein>
    <submittedName>
        <fullName evidence="4">Fic family protein</fullName>
    </submittedName>
</protein>
<evidence type="ECO:0000256" key="2">
    <source>
        <dbReference type="PIRSR" id="PIRSR640198-2"/>
    </source>
</evidence>
<reference evidence="4 5" key="1">
    <citation type="submission" date="2018-11" db="EMBL/GenBank/DDBJ databases">
        <title>Genomes From Bacteria Associated with the Canine Oral Cavity: a Test Case for Automated Genome-Based Taxonomic Assignment.</title>
        <authorList>
            <person name="Coil D.A."/>
            <person name="Jospin G."/>
            <person name="Darling A.E."/>
            <person name="Wallis C."/>
            <person name="Davis I.J."/>
            <person name="Harris S."/>
            <person name="Eisen J.A."/>
            <person name="Holcombe L.J."/>
            <person name="O'Flynn C."/>
        </authorList>
    </citation>
    <scope>NUCLEOTIDE SEQUENCE [LARGE SCALE GENOMIC DNA]</scope>
    <source>
        <strain evidence="4 5">COT-280</strain>
    </source>
</reference>
<dbReference type="EMBL" id="RQYC01000020">
    <property type="protein sequence ID" value="RRD89237.1"/>
    <property type="molecule type" value="Genomic_DNA"/>
</dbReference>
<dbReference type="Pfam" id="PF02661">
    <property type="entry name" value="Fic"/>
    <property type="match status" value="1"/>
</dbReference>
<feature type="binding site" evidence="2">
    <location>
        <begin position="57"/>
        <end position="58"/>
    </location>
    <ligand>
        <name>ATP</name>
        <dbReference type="ChEBI" id="CHEBI:30616"/>
    </ligand>
</feature>
<dbReference type="PANTHER" id="PTHR13504:SF38">
    <property type="entry name" value="FIDO DOMAIN-CONTAINING PROTEIN"/>
    <property type="match status" value="1"/>
</dbReference>
<keyword evidence="5" id="KW-1185">Reference proteome</keyword>
<evidence type="ECO:0000259" key="3">
    <source>
        <dbReference type="PROSITE" id="PS51459"/>
    </source>
</evidence>
<dbReference type="Gene3D" id="1.10.3290.10">
    <property type="entry name" value="Fido-like domain"/>
    <property type="match status" value="1"/>
</dbReference>
<accession>A0A3P2A1G1</accession>
<feature type="domain" description="Fido" evidence="3">
    <location>
        <begin position="1"/>
        <end position="81"/>
    </location>
</feature>
<dbReference type="PANTHER" id="PTHR13504">
    <property type="entry name" value="FIDO DOMAIN-CONTAINING PROTEIN DDB_G0283145"/>
    <property type="match status" value="1"/>
</dbReference>
<feature type="binding site" evidence="2">
    <location>
        <begin position="23"/>
        <end position="30"/>
    </location>
    <ligand>
        <name>ATP</name>
        <dbReference type="ChEBI" id="CHEBI:30616"/>
    </ligand>
</feature>
<dbReference type="GO" id="GO:0005524">
    <property type="term" value="F:ATP binding"/>
    <property type="evidence" value="ECO:0007669"/>
    <property type="project" value="UniProtKB-KW"/>
</dbReference>